<dbReference type="AlphaFoldDB" id="A0A0E9PYZ3"/>
<accession>A0A0E9PYZ3</accession>
<protein>
    <submittedName>
        <fullName evidence="1">Uncharacterized protein</fullName>
    </submittedName>
</protein>
<sequence length="25" mass="2657">MCLLFGGSGLVFARFALFSSVFLAC</sequence>
<dbReference type="EMBL" id="GBXM01099302">
    <property type="protein sequence ID" value="JAH09275.1"/>
    <property type="molecule type" value="Transcribed_RNA"/>
</dbReference>
<evidence type="ECO:0000313" key="1">
    <source>
        <dbReference type="EMBL" id="JAH09275.1"/>
    </source>
</evidence>
<reference evidence="1" key="2">
    <citation type="journal article" date="2015" name="Fish Shellfish Immunol.">
        <title>Early steps in the European eel (Anguilla anguilla)-Vibrio vulnificus interaction in the gills: Role of the RtxA13 toxin.</title>
        <authorList>
            <person name="Callol A."/>
            <person name="Pajuelo D."/>
            <person name="Ebbesson L."/>
            <person name="Teles M."/>
            <person name="MacKenzie S."/>
            <person name="Amaro C."/>
        </authorList>
    </citation>
    <scope>NUCLEOTIDE SEQUENCE</scope>
</reference>
<name>A0A0E9PYZ3_ANGAN</name>
<proteinExistence type="predicted"/>
<organism evidence="1">
    <name type="scientific">Anguilla anguilla</name>
    <name type="common">European freshwater eel</name>
    <name type="synonym">Muraena anguilla</name>
    <dbReference type="NCBI Taxonomy" id="7936"/>
    <lineage>
        <taxon>Eukaryota</taxon>
        <taxon>Metazoa</taxon>
        <taxon>Chordata</taxon>
        <taxon>Craniata</taxon>
        <taxon>Vertebrata</taxon>
        <taxon>Euteleostomi</taxon>
        <taxon>Actinopterygii</taxon>
        <taxon>Neopterygii</taxon>
        <taxon>Teleostei</taxon>
        <taxon>Anguilliformes</taxon>
        <taxon>Anguillidae</taxon>
        <taxon>Anguilla</taxon>
    </lineage>
</organism>
<reference evidence="1" key="1">
    <citation type="submission" date="2014-11" db="EMBL/GenBank/DDBJ databases">
        <authorList>
            <person name="Amaro Gonzalez C."/>
        </authorList>
    </citation>
    <scope>NUCLEOTIDE SEQUENCE</scope>
</reference>